<gene>
    <name evidence="11" type="ORF">SAMN04490244_11827</name>
</gene>
<evidence type="ECO:0000256" key="4">
    <source>
        <dbReference type="ARBA" id="ARBA00023143"/>
    </source>
</evidence>
<dbReference type="STRING" id="641238.SAMN04490244_11827"/>
<protein>
    <recommendedName>
        <fullName evidence="3 8">Flagellar basal body rod protein FlgB</fullName>
    </recommendedName>
</protein>
<dbReference type="RefSeq" id="WP_092696265.1">
    <property type="nucleotide sequence ID" value="NZ_FOGU01000018.1"/>
</dbReference>
<comment type="subunit">
    <text evidence="6">The basal body constitutes a major portion of the flagellar organelle and consists of four rings (L,P,S, and M) mounted on a central rod. The rod consists of about 26 subunits of FlgG in the distal portion, and FlgB, FlgC and FlgF are thought to build up the proximal portion of the rod with about 6 subunits each.</text>
</comment>
<evidence type="ECO:0000256" key="7">
    <source>
        <dbReference type="ARBA" id="ARBA00026072"/>
    </source>
</evidence>
<comment type="subcellular location">
    <subcellularLocation>
        <location evidence="1 8">Bacterial flagellum basal body</location>
    </subcellularLocation>
</comment>
<feature type="domain" description="Flagellar basal body rod protein N-terminal" evidence="9">
    <location>
        <begin position="11"/>
        <end position="38"/>
    </location>
</feature>
<dbReference type="AlphaFoldDB" id="A0A1H9X4V0"/>
<dbReference type="GO" id="GO:0030694">
    <property type="term" value="C:bacterial-type flagellum basal body, rod"/>
    <property type="evidence" value="ECO:0007669"/>
    <property type="project" value="InterPro"/>
</dbReference>
<dbReference type="GO" id="GO:0071978">
    <property type="term" value="P:bacterial-type flagellum-dependent swarming motility"/>
    <property type="evidence" value="ECO:0007669"/>
    <property type="project" value="TreeGrafter"/>
</dbReference>
<dbReference type="NCBIfam" id="NF009275">
    <property type="entry name" value="PRK12632.1"/>
    <property type="match status" value="1"/>
</dbReference>
<keyword evidence="4 8" id="KW-0975">Bacterial flagellum</keyword>
<dbReference type="Proteomes" id="UP000198885">
    <property type="component" value="Unassembled WGS sequence"/>
</dbReference>
<organism evidence="11 12">
    <name type="scientific">Tranquillimonas rosea</name>
    <dbReference type="NCBI Taxonomy" id="641238"/>
    <lineage>
        <taxon>Bacteria</taxon>
        <taxon>Pseudomonadati</taxon>
        <taxon>Pseudomonadota</taxon>
        <taxon>Alphaproteobacteria</taxon>
        <taxon>Rhodobacterales</taxon>
        <taxon>Roseobacteraceae</taxon>
        <taxon>Tranquillimonas</taxon>
    </lineage>
</organism>
<dbReference type="InterPro" id="IPR006300">
    <property type="entry name" value="FlgB"/>
</dbReference>
<evidence type="ECO:0000256" key="6">
    <source>
        <dbReference type="ARBA" id="ARBA00025933"/>
    </source>
</evidence>
<accession>A0A1H9X4V0</accession>
<evidence type="ECO:0000256" key="3">
    <source>
        <dbReference type="ARBA" id="ARBA00014376"/>
    </source>
</evidence>
<dbReference type="Pfam" id="PF06429">
    <property type="entry name" value="Flg_bbr_C"/>
    <property type="match status" value="1"/>
</dbReference>
<dbReference type="InterPro" id="IPR006299">
    <property type="entry name" value="FlgC"/>
</dbReference>
<evidence type="ECO:0000313" key="12">
    <source>
        <dbReference type="Proteomes" id="UP000198885"/>
    </source>
</evidence>
<keyword evidence="11" id="KW-0966">Cell projection</keyword>
<dbReference type="InterPro" id="IPR001444">
    <property type="entry name" value="Flag_bb_rod_N"/>
</dbReference>
<comment type="subunit">
    <text evidence="7">The basal body constitutes a major portion of the flagellar organelle and consists of a number of rings mounted on a central rod. In Gram-negative bacteria, at least four rings, L, P, S and M are present, whereas Gram-positive bacteria lack the L and P rings. The rod consists of about 26 subunits of FlgG in the distal portion, and FlgB, FlgC and FlgF build up the proximal portion of the rod with about 6 subunits each. Rod assembly occurs by export via the flagellum-specific pathway of its constituent proteins and by their incorporation into the rod structure in the probable order of FlgB, FlgC, FlgF and FlgG. Another protein, FliE, also assembles onto the stable rod structure.</text>
</comment>
<dbReference type="PANTHER" id="PTHR30435">
    <property type="entry name" value="FLAGELLAR PROTEIN"/>
    <property type="match status" value="1"/>
</dbReference>
<evidence type="ECO:0000256" key="1">
    <source>
        <dbReference type="ARBA" id="ARBA00004117"/>
    </source>
</evidence>
<comment type="function">
    <text evidence="5 8">Structural component of flagellum, the bacterial motility apparatus. Part of the rod structure of flagellar basal body.</text>
</comment>
<dbReference type="PIRSF" id="PIRSF002889">
    <property type="entry name" value="Rod_FlgB"/>
    <property type="match status" value="1"/>
</dbReference>
<proteinExistence type="inferred from homology"/>
<evidence type="ECO:0000259" key="9">
    <source>
        <dbReference type="Pfam" id="PF00460"/>
    </source>
</evidence>
<dbReference type="Pfam" id="PF00460">
    <property type="entry name" value="Flg_bb_rod"/>
    <property type="match status" value="1"/>
</dbReference>
<dbReference type="PANTHER" id="PTHR30435:SF19">
    <property type="entry name" value="FLAGELLAR BASAL-BODY ROD PROTEIN FLGG"/>
    <property type="match status" value="1"/>
</dbReference>
<comment type="similarity">
    <text evidence="2 8">Belongs to the flagella basal body rod proteins family.</text>
</comment>
<evidence type="ECO:0000313" key="11">
    <source>
        <dbReference type="EMBL" id="SES41180.1"/>
    </source>
</evidence>
<dbReference type="OrthoDB" id="9813951at2"/>
<sequence>MSDLLQTMSLAASGMQAQSSRLRLVSENLANADTPGYRRKTAAFETVMARHDATRPPGAVHQGPVQLDQSELKRIYDPGHPLADPSGHYAGSNVDMMIEVADAREAQRSYEANLKLFDQARKMSAGLLELLRR</sequence>
<dbReference type="PROSITE" id="PS00588">
    <property type="entry name" value="FLAGELLA_BB_ROD"/>
    <property type="match status" value="1"/>
</dbReference>
<keyword evidence="11" id="KW-0969">Cilium</keyword>
<evidence type="ECO:0000256" key="5">
    <source>
        <dbReference type="ARBA" id="ARBA00024934"/>
    </source>
</evidence>
<dbReference type="InterPro" id="IPR010930">
    <property type="entry name" value="Flg_bb/hook_C_dom"/>
</dbReference>
<keyword evidence="11" id="KW-0282">Flagellum</keyword>
<dbReference type="EMBL" id="FOGU01000018">
    <property type="protein sequence ID" value="SES41180.1"/>
    <property type="molecule type" value="Genomic_DNA"/>
</dbReference>
<dbReference type="NCBIfam" id="TIGR01395">
    <property type="entry name" value="FlgC"/>
    <property type="match status" value="1"/>
</dbReference>
<name>A0A1H9X4V0_9RHOB</name>
<evidence type="ECO:0000256" key="2">
    <source>
        <dbReference type="ARBA" id="ARBA00009677"/>
    </source>
</evidence>
<evidence type="ECO:0000259" key="10">
    <source>
        <dbReference type="Pfam" id="PF06429"/>
    </source>
</evidence>
<evidence type="ECO:0000256" key="8">
    <source>
        <dbReference type="PIRNR" id="PIRNR002889"/>
    </source>
</evidence>
<feature type="domain" description="Flagellar basal-body/hook protein C-terminal" evidence="10">
    <location>
        <begin position="87"/>
        <end position="127"/>
    </location>
</feature>
<reference evidence="11 12" key="1">
    <citation type="submission" date="2016-10" db="EMBL/GenBank/DDBJ databases">
        <authorList>
            <person name="de Groot N.N."/>
        </authorList>
    </citation>
    <scope>NUCLEOTIDE SEQUENCE [LARGE SCALE GENOMIC DNA]</scope>
    <source>
        <strain evidence="11 12">DSM 23042</strain>
    </source>
</reference>
<dbReference type="InterPro" id="IPR019776">
    <property type="entry name" value="Flagellar_basal_body_rod_CS"/>
</dbReference>
<keyword evidence="12" id="KW-1185">Reference proteome</keyword>